<dbReference type="Proteomes" id="UP001595625">
    <property type="component" value="Unassembled WGS sequence"/>
</dbReference>
<dbReference type="Gene3D" id="3.30.450.40">
    <property type="match status" value="1"/>
</dbReference>
<dbReference type="PROSITE" id="PS50801">
    <property type="entry name" value="STAS"/>
    <property type="match status" value="1"/>
</dbReference>
<dbReference type="PANTHER" id="PTHR33745:SF8">
    <property type="entry name" value="BLUE-LIGHT PHOTORECEPTOR"/>
    <property type="match status" value="1"/>
</dbReference>
<protein>
    <submittedName>
        <fullName evidence="2">GAF domain-containing protein</fullName>
    </submittedName>
</protein>
<dbReference type="PANTHER" id="PTHR33745">
    <property type="entry name" value="RSBT ANTAGONIST PROTEIN RSBS-RELATED"/>
    <property type="match status" value="1"/>
</dbReference>
<dbReference type="Pfam" id="PF13185">
    <property type="entry name" value="GAF_2"/>
    <property type="match status" value="1"/>
</dbReference>
<comment type="caution">
    <text evidence="2">The sequence shown here is derived from an EMBL/GenBank/DDBJ whole genome shotgun (WGS) entry which is preliminary data.</text>
</comment>
<keyword evidence="3" id="KW-1185">Reference proteome</keyword>
<proteinExistence type="predicted"/>
<name>A0ABV7KS15_PLAOK</name>
<dbReference type="InterPro" id="IPR003018">
    <property type="entry name" value="GAF"/>
</dbReference>
<dbReference type="InterPro" id="IPR036513">
    <property type="entry name" value="STAS_dom_sf"/>
</dbReference>
<evidence type="ECO:0000259" key="1">
    <source>
        <dbReference type="PROSITE" id="PS50801"/>
    </source>
</evidence>
<evidence type="ECO:0000313" key="3">
    <source>
        <dbReference type="Proteomes" id="UP001595625"/>
    </source>
</evidence>
<dbReference type="Pfam" id="PF01740">
    <property type="entry name" value="STAS"/>
    <property type="match status" value="1"/>
</dbReference>
<dbReference type="InterPro" id="IPR029016">
    <property type="entry name" value="GAF-like_dom_sf"/>
</dbReference>
<dbReference type="InterPro" id="IPR002645">
    <property type="entry name" value="STAS_dom"/>
</dbReference>
<reference evidence="3" key="1">
    <citation type="journal article" date="2019" name="Int. J. Syst. Evol. Microbiol.">
        <title>The Global Catalogue of Microorganisms (GCM) 10K type strain sequencing project: providing services to taxonomists for standard genome sequencing and annotation.</title>
        <authorList>
            <consortium name="The Broad Institute Genomics Platform"/>
            <consortium name="The Broad Institute Genome Sequencing Center for Infectious Disease"/>
            <person name="Wu L."/>
            <person name="Ma J."/>
        </authorList>
    </citation>
    <scope>NUCLEOTIDE SEQUENCE [LARGE SCALE GENOMIC DNA]</scope>
    <source>
        <strain evidence="3">CCM 320</strain>
    </source>
</reference>
<dbReference type="RefSeq" id="WP_117312809.1">
    <property type="nucleotide sequence ID" value="NZ_JBHRUJ010000017.1"/>
</dbReference>
<evidence type="ECO:0000313" key="2">
    <source>
        <dbReference type="EMBL" id="MFC3212287.1"/>
    </source>
</evidence>
<dbReference type="SUPFAM" id="SSF52091">
    <property type="entry name" value="SpoIIaa-like"/>
    <property type="match status" value="1"/>
</dbReference>
<accession>A0ABV7KS15</accession>
<dbReference type="Gene3D" id="3.30.750.24">
    <property type="entry name" value="STAS domain"/>
    <property type="match status" value="1"/>
</dbReference>
<sequence>MAQSTAGSSRQFENFNEAADQVLKMLSGRMNINTLFIAKNDGETNTIKKAFNRDEELVKEGSESPLNQTFCNLSIQHGQDVLRIDDISKDENAQTLEIASNFDKGSFMGIPIYYENGKVYGTICGLDKHPYDFTPEDQEMFEMMSSLLTYILELETAKKEIQKLSSPLVPLTDGISILPIIGHITLTRAKQMIEDTVNKAGGELDFLIIDFSGITEIDPQIEQPLLDLVKILKIMGVTPVITGITPSIALNVPHFAHSLKGERMEATLKIAIEQMGFVLTKKIESCS</sequence>
<dbReference type="SUPFAM" id="SSF55781">
    <property type="entry name" value="GAF domain-like"/>
    <property type="match status" value="1"/>
</dbReference>
<organism evidence="2 3">
    <name type="scientific">Planomicrobium okeanokoites</name>
    <name type="common">Planococcus okeanokoites</name>
    <name type="synonym">Flavobacterium okeanokoites</name>
    <dbReference type="NCBI Taxonomy" id="244"/>
    <lineage>
        <taxon>Bacteria</taxon>
        <taxon>Bacillati</taxon>
        <taxon>Bacillota</taxon>
        <taxon>Bacilli</taxon>
        <taxon>Bacillales</taxon>
        <taxon>Caryophanaceae</taxon>
        <taxon>Planomicrobium</taxon>
    </lineage>
</organism>
<dbReference type="CDD" id="cd07041">
    <property type="entry name" value="STAS_RsbR_RsbS_like"/>
    <property type="match status" value="1"/>
</dbReference>
<dbReference type="InterPro" id="IPR051932">
    <property type="entry name" value="Bact_StressResp_Reg"/>
</dbReference>
<feature type="domain" description="STAS" evidence="1">
    <location>
        <begin position="165"/>
        <end position="248"/>
    </location>
</feature>
<gene>
    <name evidence="2" type="ORF">ACFOEJ_14460</name>
</gene>
<dbReference type="EMBL" id="JBHRUJ010000017">
    <property type="protein sequence ID" value="MFC3212287.1"/>
    <property type="molecule type" value="Genomic_DNA"/>
</dbReference>
<dbReference type="SMART" id="SM00065">
    <property type="entry name" value="GAF"/>
    <property type="match status" value="1"/>
</dbReference>